<dbReference type="Proteomes" id="UP000233551">
    <property type="component" value="Unassembled WGS sequence"/>
</dbReference>
<dbReference type="EMBL" id="PGOL01002642">
    <property type="protein sequence ID" value="PKI46309.1"/>
    <property type="molecule type" value="Genomic_DNA"/>
</dbReference>
<evidence type="ECO:0000313" key="1">
    <source>
        <dbReference type="EMBL" id="PKI46309.1"/>
    </source>
</evidence>
<protein>
    <submittedName>
        <fullName evidence="1">Uncharacterized protein</fullName>
    </submittedName>
</protein>
<reference evidence="1 2" key="1">
    <citation type="submission" date="2017-11" db="EMBL/GenBank/DDBJ databases">
        <title>De-novo sequencing of pomegranate (Punica granatum L.) genome.</title>
        <authorList>
            <person name="Akparov Z."/>
            <person name="Amiraslanov A."/>
            <person name="Hajiyeva S."/>
            <person name="Abbasov M."/>
            <person name="Kaur K."/>
            <person name="Hamwieh A."/>
            <person name="Solovyev V."/>
            <person name="Salamov A."/>
            <person name="Braich B."/>
            <person name="Kosarev P."/>
            <person name="Mahmoud A."/>
            <person name="Hajiyev E."/>
            <person name="Babayeva S."/>
            <person name="Izzatullayeva V."/>
            <person name="Mammadov A."/>
            <person name="Mammadov A."/>
            <person name="Sharifova S."/>
            <person name="Ojaghi J."/>
            <person name="Eynullazada K."/>
            <person name="Bayramov B."/>
            <person name="Abdulazimova A."/>
            <person name="Shahmuradov I."/>
        </authorList>
    </citation>
    <scope>NUCLEOTIDE SEQUENCE [LARGE SCALE GENOMIC DNA]</scope>
    <source>
        <strain evidence="2">cv. AG2017</strain>
        <tissue evidence="1">Leaf</tissue>
    </source>
</reference>
<comment type="caution">
    <text evidence="1">The sequence shown here is derived from an EMBL/GenBank/DDBJ whole genome shotgun (WGS) entry which is preliminary data.</text>
</comment>
<keyword evidence="2" id="KW-1185">Reference proteome</keyword>
<evidence type="ECO:0000313" key="2">
    <source>
        <dbReference type="Proteomes" id="UP000233551"/>
    </source>
</evidence>
<gene>
    <name evidence="1" type="ORF">CRG98_033285</name>
</gene>
<proteinExistence type="predicted"/>
<name>A0A2I0IQP0_PUNGR</name>
<accession>A0A2I0IQP0</accession>
<dbReference type="AlphaFoldDB" id="A0A2I0IQP0"/>
<organism evidence="1 2">
    <name type="scientific">Punica granatum</name>
    <name type="common">Pomegranate</name>
    <dbReference type="NCBI Taxonomy" id="22663"/>
    <lineage>
        <taxon>Eukaryota</taxon>
        <taxon>Viridiplantae</taxon>
        <taxon>Streptophyta</taxon>
        <taxon>Embryophyta</taxon>
        <taxon>Tracheophyta</taxon>
        <taxon>Spermatophyta</taxon>
        <taxon>Magnoliopsida</taxon>
        <taxon>eudicotyledons</taxon>
        <taxon>Gunneridae</taxon>
        <taxon>Pentapetalae</taxon>
        <taxon>rosids</taxon>
        <taxon>malvids</taxon>
        <taxon>Myrtales</taxon>
        <taxon>Lythraceae</taxon>
        <taxon>Punica</taxon>
    </lineage>
</organism>
<sequence>MPIIGELISKINTHPTKQDNYNHNLTLNCVIIASNCRTKWEKGTNTTEKWGTHLNRSLVGQGDGHRGYLGRWACKAVGVYWSLVEEGSSQSRPIAGNGVARAGVWSLHRNLVAQGESPQLLREIGLWGLACTGGQGDMVA</sequence>